<name>A0ACC2EXB4_DIPCM</name>
<dbReference type="Proteomes" id="UP001162992">
    <property type="component" value="Chromosome 1"/>
</dbReference>
<evidence type="ECO:0000313" key="1">
    <source>
        <dbReference type="EMBL" id="KAJ7571056.1"/>
    </source>
</evidence>
<keyword evidence="2" id="KW-1185">Reference proteome</keyword>
<accession>A0ACC2EXB4</accession>
<sequence length="691" mass="76113">MNDSGAVGFLLQQGSLANVSMNCFGQGTQYSSIISMCTKPAGGIVITSAAGSCRYGQGLGSMESFGTEFTFVMAPGNSDYENQGGLIHHYENLDGMALVISDSPEFAFRGASGGYLGLEFPKPPSNQSTYNYSVLAVEFDVFPNPEFGDPLYDHVGIDVHGMNSSHTAMAGYHIETTPCSGNYTFVPMNLSGVGQIQAWVDYIGGNQPHLLVSMSPKLGIKPPIPLLNASLDPSTVAFLQRSSEIYVGMSASEGIGRLAGLAYVLNWSFNTSGPPVELFPGRTKPSSCPVVKKKDHSKLLILIVIPVSLTAMLILGGIIFLLRSIKRLHKEFEHTLQDYRPVKFCLKDLKLATLGFSEDRALGRGGYGTVYKGILADDTIVAVKKFSSKNQADRDAASSSFVQESKVIGRLRHVNLVRLLGWCQEKGELMLVYEFMPNASLDYYLFSKGQSPSEIILSWDQRFQILKGVARALAYLHDEWRELVVHRDVKISNVLLDAELNSRLGDFGLARLYDRKEAWNPKTTNVAGTHGYIAPEVFLNSKFTDKSDVYAFGMVALQVVSGRKIYDPALQAEEQELLEWIYFMLNSGRIMEVADGRLGEKYERKQVLDVIQIGLCCTNYDPNQRPRMRQILEMLEGEALIPEPQLLQSSPQEVSILPVSNVDEDEETPLRDAEFGISTTFSGLATTSLAR</sequence>
<dbReference type="EMBL" id="CM055092">
    <property type="protein sequence ID" value="KAJ7571056.1"/>
    <property type="molecule type" value="Genomic_DNA"/>
</dbReference>
<evidence type="ECO:0000313" key="2">
    <source>
        <dbReference type="Proteomes" id="UP001162992"/>
    </source>
</evidence>
<protein>
    <submittedName>
        <fullName evidence="1">Uncharacterized protein</fullName>
    </submittedName>
</protein>
<organism evidence="1 2">
    <name type="scientific">Diphasiastrum complanatum</name>
    <name type="common">Issler's clubmoss</name>
    <name type="synonym">Lycopodium complanatum</name>
    <dbReference type="NCBI Taxonomy" id="34168"/>
    <lineage>
        <taxon>Eukaryota</taxon>
        <taxon>Viridiplantae</taxon>
        <taxon>Streptophyta</taxon>
        <taxon>Embryophyta</taxon>
        <taxon>Tracheophyta</taxon>
        <taxon>Lycopodiopsida</taxon>
        <taxon>Lycopodiales</taxon>
        <taxon>Lycopodiaceae</taxon>
        <taxon>Lycopodioideae</taxon>
        <taxon>Diphasiastrum</taxon>
    </lineage>
</organism>
<comment type="caution">
    <text evidence="1">The sequence shown here is derived from an EMBL/GenBank/DDBJ whole genome shotgun (WGS) entry which is preliminary data.</text>
</comment>
<gene>
    <name evidence="1" type="ORF">O6H91_01G147100</name>
</gene>
<proteinExistence type="predicted"/>
<reference evidence="2" key="1">
    <citation type="journal article" date="2024" name="Proc. Natl. Acad. Sci. U.S.A.">
        <title>Extraordinary preservation of gene collinearity over three hundred million years revealed in homosporous lycophytes.</title>
        <authorList>
            <person name="Li C."/>
            <person name="Wickell D."/>
            <person name="Kuo L.Y."/>
            <person name="Chen X."/>
            <person name="Nie B."/>
            <person name="Liao X."/>
            <person name="Peng D."/>
            <person name="Ji J."/>
            <person name="Jenkins J."/>
            <person name="Williams M."/>
            <person name="Shu S."/>
            <person name="Plott C."/>
            <person name="Barry K."/>
            <person name="Rajasekar S."/>
            <person name="Grimwood J."/>
            <person name="Han X."/>
            <person name="Sun S."/>
            <person name="Hou Z."/>
            <person name="He W."/>
            <person name="Dai G."/>
            <person name="Sun C."/>
            <person name="Schmutz J."/>
            <person name="Leebens-Mack J.H."/>
            <person name="Li F.W."/>
            <person name="Wang L."/>
        </authorList>
    </citation>
    <scope>NUCLEOTIDE SEQUENCE [LARGE SCALE GENOMIC DNA]</scope>
    <source>
        <strain evidence="2">cv. PW_Plant_1</strain>
    </source>
</reference>